<dbReference type="PRINTS" id="PR00038">
    <property type="entry name" value="HTHLUXR"/>
</dbReference>
<dbReference type="InterPro" id="IPR027417">
    <property type="entry name" value="P-loop_NTPase"/>
</dbReference>
<accession>A0A554RXA2</accession>
<dbReference type="PROSITE" id="PS50043">
    <property type="entry name" value="HTH_LUXR_2"/>
    <property type="match status" value="1"/>
</dbReference>
<dbReference type="Pfam" id="PF13191">
    <property type="entry name" value="AAA_16"/>
    <property type="match status" value="1"/>
</dbReference>
<evidence type="ECO:0000259" key="4">
    <source>
        <dbReference type="PROSITE" id="PS50043"/>
    </source>
</evidence>
<dbReference type="PROSITE" id="PS00622">
    <property type="entry name" value="HTH_LUXR_1"/>
    <property type="match status" value="1"/>
</dbReference>
<keyword evidence="1" id="KW-0547">Nucleotide-binding</keyword>
<feature type="compositionally biased region" description="Basic and acidic residues" evidence="3">
    <location>
        <begin position="14"/>
        <end position="27"/>
    </location>
</feature>
<name>A0A554RXA2_9ACTN</name>
<dbReference type="OrthoDB" id="5476461at2"/>
<dbReference type="Gene3D" id="1.10.10.10">
    <property type="entry name" value="Winged helix-like DNA-binding domain superfamily/Winged helix DNA-binding domain"/>
    <property type="match status" value="1"/>
</dbReference>
<dbReference type="PANTHER" id="PTHR16305:SF35">
    <property type="entry name" value="TRANSCRIPTIONAL ACTIVATOR DOMAIN"/>
    <property type="match status" value="1"/>
</dbReference>
<dbReference type="Pfam" id="PF00196">
    <property type="entry name" value="GerE"/>
    <property type="match status" value="1"/>
</dbReference>
<protein>
    <submittedName>
        <fullName evidence="5">AAA family ATPase</fullName>
    </submittedName>
</protein>
<keyword evidence="2" id="KW-0067">ATP-binding</keyword>
<sequence length="989" mass="107581">MGHLPDVGAYLRSRGSEHDSRSAELRHGRPTRAPRAPACTRIVEDGLMGMETTPLVGRERELEELRHALGLDRSRAREAVILGGDAGIGKTRLVRQLAADAVDAGFLVVLGHCLDVGGALPFQPLAEIVDAAEPAVRDELIAAAPSLRALVGGGDADNEASDVIGGWVRALERLGENRPVLVIVEDVHWADESTRRLVHVMLARRYSSAVSVLVTVRNDDLHRRHPLRTPLAEWTRLPQVRRVQLGSLDDEAVRRLLVTRAGRFSDAVDAVVERAEGNAFYAEELLEAELSGDRIPAELADLLLLRVDQLGADARDTVRAVACAGGRVTISLLSAATSWAPSRLDDALREAVDRKVLEPGRRDGTFRFRHALIAEAVHEDLLPGERERWHTAFLDALLRDPDRRPAHVAMHAHAIDRRDVALEADVLAAEEATRVGAHAEAAEHRIRALSLVEDDHRYALVRAAVDSLLAAGRTRSASRLLVEERARPGWSPADATRLAALAGDVGYYQNVADHELIELAEEALRYAQETDDVEARMRAEVVGARAAWAVRRDEQGLQLAERALRAAESLGDEEAAADAQTTLDRIVHRASNSDRTLDERFTKLVEDSRRRGDLMAELRGLHHLAFVRLGRGDLAGAGEYFAAGQQRAEQTRRPWSPFGFDGRFYGAVVCYLRGEWDTVVELAVLPEDAPRTAHMCMDAVVMSVRAARGERADEATIARHHAWWPRDIALTIHSGIAFIEMAEGVDEIVEAHDALAVSLETFWREPQAPARVRASAVTIAALARHVDGATASRRRDLLDHAERIAVPGAATVEAHAEMGPEGRAWAARLTAELASMRWRAGTTTTPALEEVARSWTTAHELFASFGDLYETARSALGLATVLAAAGHQAAAQRLVDDVLATAHGLRAEPLLRAARRLGSAPASAGELTAREREVLELVAVGRSNGDIAGQLFISRKTVSVHVSNILAKLGASSRTEAAALARDRGLLTT</sequence>
<dbReference type="Gene3D" id="3.40.50.300">
    <property type="entry name" value="P-loop containing nucleotide triphosphate hydrolases"/>
    <property type="match status" value="1"/>
</dbReference>
<evidence type="ECO:0000256" key="1">
    <source>
        <dbReference type="ARBA" id="ARBA00022741"/>
    </source>
</evidence>
<organism evidence="5 6">
    <name type="scientific">Aeromicrobium piscarium</name>
    <dbReference type="NCBI Taxonomy" id="2590901"/>
    <lineage>
        <taxon>Bacteria</taxon>
        <taxon>Bacillati</taxon>
        <taxon>Actinomycetota</taxon>
        <taxon>Actinomycetes</taxon>
        <taxon>Propionibacteriales</taxon>
        <taxon>Nocardioidaceae</taxon>
        <taxon>Aeromicrobium</taxon>
    </lineage>
</organism>
<dbReference type="GO" id="GO:0005737">
    <property type="term" value="C:cytoplasm"/>
    <property type="evidence" value="ECO:0007669"/>
    <property type="project" value="TreeGrafter"/>
</dbReference>
<dbReference type="GO" id="GO:0004016">
    <property type="term" value="F:adenylate cyclase activity"/>
    <property type="evidence" value="ECO:0007669"/>
    <property type="project" value="TreeGrafter"/>
</dbReference>
<dbReference type="InterPro" id="IPR011990">
    <property type="entry name" value="TPR-like_helical_dom_sf"/>
</dbReference>
<dbReference type="GO" id="GO:0003677">
    <property type="term" value="F:DNA binding"/>
    <property type="evidence" value="ECO:0007669"/>
    <property type="project" value="InterPro"/>
</dbReference>
<dbReference type="Gene3D" id="1.25.40.10">
    <property type="entry name" value="Tetratricopeptide repeat domain"/>
    <property type="match status" value="1"/>
</dbReference>
<feature type="region of interest" description="Disordered" evidence="3">
    <location>
        <begin position="1"/>
        <end position="34"/>
    </location>
</feature>
<dbReference type="GO" id="GO:0006355">
    <property type="term" value="P:regulation of DNA-templated transcription"/>
    <property type="evidence" value="ECO:0007669"/>
    <property type="project" value="InterPro"/>
</dbReference>
<dbReference type="InterPro" id="IPR000792">
    <property type="entry name" value="Tscrpt_reg_LuxR_C"/>
</dbReference>
<reference evidence="5 6" key="1">
    <citation type="submission" date="2019-07" db="EMBL/GenBank/DDBJ databases">
        <authorList>
            <person name="Zhao L.H."/>
        </authorList>
    </citation>
    <scope>NUCLEOTIDE SEQUENCE [LARGE SCALE GENOMIC DNA]</scope>
    <source>
        <strain evidence="5 6">Co35</strain>
    </source>
</reference>
<dbReference type="SUPFAM" id="SSF52540">
    <property type="entry name" value="P-loop containing nucleoside triphosphate hydrolases"/>
    <property type="match status" value="1"/>
</dbReference>
<gene>
    <name evidence="5" type="ORF">FNM00_13800</name>
</gene>
<keyword evidence="6" id="KW-1185">Reference proteome</keyword>
<evidence type="ECO:0000256" key="3">
    <source>
        <dbReference type="SAM" id="MobiDB-lite"/>
    </source>
</evidence>
<proteinExistence type="predicted"/>
<comment type="caution">
    <text evidence="5">The sequence shown here is derived from an EMBL/GenBank/DDBJ whole genome shotgun (WGS) entry which is preliminary data.</text>
</comment>
<feature type="domain" description="HTH luxR-type" evidence="4">
    <location>
        <begin position="920"/>
        <end position="985"/>
    </location>
</feature>
<dbReference type="Proteomes" id="UP000316988">
    <property type="component" value="Unassembled WGS sequence"/>
</dbReference>
<dbReference type="EMBL" id="VLNT01000012">
    <property type="protein sequence ID" value="TSD58727.1"/>
    <property type="molecule type" value="Genomic_DNA"/>
</dbReference>
<dbReference type="CDD" id="cd06170">
    <property type="entry name" value="LuxR_C_like"/>
    <property type="match status" value="1"/>
</dbReference>
<dbReference type="InterPro" id="IPR016032">
    <property type="entry name" value="Sig_transdc_resp-reg_C-effctor"/>
</dbReference>
<dbReference type="GO" id="GO:0005524">
    <property type="term" value="F:ATP binding"/>
    <property type="evidence" value="ECO:0007669"/>
    <property type="project" value="UniProtKB-KW"/>
</dbReference>
<evidence type="ECO:0000256" key="2">
    <source>
        <dbReference type="ARBA" id="ARBA00022840"/>
    </source>
</evidence>
<dbReference type="AlphaFoldDB" id="A0A554RXA2"/>
<evidence type="ECO:0000313" key="5">
    <source>
        <dbReference type="EMBL" id="TSD58727.1"/>
    </source>
</evidence>
<evidence type="ECO:0000313" key="6">
    <source>
        <dbReference type="Proteomes" id="UP000316988"/>
    </source>
</evidence>
<dbReference type="SMART" id="SM00421">
    <property type="entry name" value="HTH_LUXR"/>
    <property type="match status" value="1"/>
</dbReference>
<dbReference type="InterPro" id="IPR041664">
    <property type="entry name" value="AAA_16"/>
</dbReference>
<dbReference type="InterPro" id="IPR036388">
    <property type="entry name" value="WH-like_DNA-bd_sf"/>
</dbReference>
<dbReference type="PANTHER" id="PTHR16305">
    <property type="entry name" value="TESTICULAR SOLUBLE ADENYLYL CYCLASE"/>
    <property type="match status" value="1"/>
</dbReference>
<dbReference type="SUPFAM" id="SSF46894">
    <property type="entry name" value="C-terminal effector domain of the bipartite response regulators"/>
    <property type="match status" value="1"/>
</dbReference>